<name>A0A517VML8_9PLAN</name>
<organism evidence="1 2">
    <name type="scientific">Gimesia algae</name>
    <dbReference type="NCBI Taxonomy" id="2527971"/>
    <lineage>
        <taxon>Bacteria</taxon>
        <taxon>Pseudomonadati</taxon>
        <taxon>Planctomycetota</taxon>
        <taxon>Planctomycetia</taxon>
        <taxon>Planctomycetales</taxon>
        <taxon>Planctomycetaceae</taxon>
        <taxon>Gimesia</taxon>
    </lineage>
</organism>
<evidence type="ECO:0000313" key="2">
    <source>
        <dbReference type="Proteomes" id="UP000316855"/>
    </source>
</evidence>
<keyword evidence="2" id="KW-1185">Reference proteome</keyword>
<evidence type="ECO:0000313" key="1">
    <source>
        <dbReference type="EMBL" id="QDT94246.1"/>
    </source>
</evidence>
<dbReference type="AlphaFoldDB" id="A0A517VML8"/>
<accession>A0A517VML8</accession>
<gene>
    <name evidence="1" type="ORF">Pan161_59410</name>
</gene>
<proteinExistence type="predicted"/>
<sequence length="82" mass="9058">MERSTITRAKHCRSPLSHTDGIDWGCVAPVSRCRLDVGSTVGKQKQTRNQGGAGPFCMHDLLKTPGRVKPDQRGMVYLFKST</sequence>
<protein>
    <submittedName>
        <fullName evidence="1">Uncharacterized protein</fullName>
    </submittedName>
</protein>
<dbReference type="Proteomes" id="UP000316855">
    <property type="component" value="Chromosome"/>
</dbReference>
<dbReference type="EMBL" id="CP036343">
    <property type="protein sequence ID" value="QDT94246.1"/>
    <property type="molecule type" value="Genomic_DNA"/>
</dbReference>
<dbReference type="KEGG" id="gax:Pan161_59410"/>
<reference evidence="1 2" key="1">
    <citation type="submission" date="2019-02" db="EMBL/GenBank/DDBJ databases">
        <title>Deep-cultivation of Planctomycetes and their phenomic and genomic characterization uncovers novel biology.</title>
        <authorList>
            <person name="Wiegand S."/>
            <person name="Jogler M."/>
            <person name="Boedeker C."/>
            <person name="Pinto D."/>
            <person name="Vollmers J."/>
            <person name="Rivas-Marin E."/>
            <person name="Kohn T."/>
            <person name="Peeters S.H."/>
            <person name="Heuer A."/>
            <person name="Rast P."/>
            <person name="Oberbeckmann S."/>
            <person name="Bunk B."/>
            <person name="Jeske O."/>
            <person name="Meyerdierks A."/>
            <person name="Storesund J.E."/>
            <person name="Kallscheuer N."/>
            <person name="Luecker S."/>
            <person name="Lage O.M."/>
            <person name="Pohl T."/>
            <person name="Merkel B.J."/>
            <person name="Hornburger P."/>
            <person name="Mueller R.-W."/>
            <person name="Bruemmer F."/>
            <person name="Labrenz M."/>
            <person name="Spormann A.M."/>
            <person name="Op den Camp H."/>
            <person name="Overmann J."/>
            <person name="Amann R."/>
            <person name="Jetten M.S.M."/>
            <person name="Mascher T."/>
            <person name="Medema M.H."/>
            <person name="Devos D.P."/>
            <person name="Kaster A.-K."/>
            <person name="Ovreas L."/>
            <person name="Rohde M."/>
            <person name="Galperin M.Y."/>
            <person name="Jogler C."/>
        </authorList>
    </citation>
    <scope>NUCLEOTIDE SEQUENCE [LARGE SCALE GENOMIC DNA]</scope>
    <source>
        <strain evidence="1 2">Pan161</strain>
    </source>
</reference>